<dbReference type="SUPFAM" id="SSF55486">
    <property type="entry name" value="Metalloproteases ('zincins'), catalytic domain"/>
    <property type="match status" value="1"/>
</dbReference>
<protein>
    <recommendedName>
        <fullName evidence="2">Peptidase M10 metallopeptidase domain-containing protein</fullName>
    </recommendedName>
</protein>
<accession>A0AAT9FJ51</accession>
<reference evidence="1" key="1">
    <citation type="submission" date="2024-07" db="EMBL/GenBank/DDBJ databases">
        <title>Complete genome sequence of Verrucomicrobiaceae bacterium NT6N.</title>
        <authorList>
            <person name="Huang C."/>
            <person name="Takami H."/>
            <person name="Hamasaki K."/>
        </authorList>
    </citation>
    <scope>NUCLEOTIDE SEQUENCE</scope>
    <source>
        <strain evidence="1">NT6N</strain>
    </source>
</reference>
<dbReference type="GO" id="GO:0008237">
    <property type="term" value="F:metallopeptidase activity"/>
    <property type="evidence" value="ECO:0007669"/>
    <property type="project" value="InterPro"/>
</dbReference>
<gene>
    <name evidence="1" type="ORF">NT6N_10780</name>
</gene>
<dbReference type="KEGG" id="osu:NT6N_10780"/>
<organism evidence="1">
    <name type="scientific">Oceaniferula spumae</name>
    <dbReference type="NCBI Taxonomy" id="2979115"/>
    <lineage>
        <taxon>Bacteria</taxon>
        <taxon>Pseudomonadati</taxon>
        <taxon>Verrucomicrobiota</taxon>
        <taxon>Verrucomicrobiia</taxon>
        <taxon>Verrucomicrobiales</taxon>
        <taxon>Verrucomicrobiaceae</taxon>
        <taxon>Oceaniferula</taxon>
    </lineage>
</organism>
<dbReference type="AlphaFoldDB" id="A0AAT9FJ51"/>
<name>A0AAT9FJ51_9BACT</name>
<dbReference type="Gene3D" id="3.40.390.10">
    <property type="entry name" value="Collagenase (Catalytic Domain)"/>
    <property type="match status" value="1"/>
</dbReference>
<dbReference type="EMBL" id="AP026866">
    <property type="protein sequence ID" value="BDS06038.1"/>
    <property type="molecule type" value="Genomic_DNA"/>
</dbReference>
<evidence type="ECO:0000313" key="1">
    <source>
        <dbReference type="EMBL" id="BDS06038.1"/>
    </source>
</evidence>
<dbReference type="InterPro" id="IPR024079">
    <property type="entry name" value="MetalloPept_cat_dom_sf"/>
</dbReference>
<proteinExistence type="predicted"/>
<evidence type="ECO:0008006" key="2">
    <source>
        <dbReference type="Google" id="ProtNLM"/>
    </source>
</evidence>
<sequence>MHRITDSFHTTSGIPAIFSLKRALLISCLAIPSASAFEIELDYGYDSSSDNFFGTNAAAKSALEQAASDISSLISTRLAPVTNPFVGSNGGTTSTFDWDYVFRNPSELNDPSNPDANKITISSPSLAADTVKIFVGVRELGGSTLGQGSTAGVALSISGGGFPSQYEDAVAAAEAASNASMGRGDGPVIRNISGSTTLGSTTANYSLNVGVGVGSLWFDVDGDNDSVKDSPEELDDFWHFDHTTDVASGKRDFYSVALHEILHVIGVGTSDTWDSQISGTTWTGPNAQLANGGGDGLIDSAGGHIADNTNSVRLSDNGIQEVVMSPSLTTGTRKTLTELDVAFLQDLGYEIVPEPSSAGMLSLSAILLLLYRRT</sequence>